<dbReference type="AlphaFoldDB" id="A0AAV7VLN4"/>
<protein>
    <submittedName>
        <fullName evidence="2">Uncharacterized protein</fullName>
    </submittedName>
</protein>
<comment type="caution">
    <text evidence="2">The sequence shown here is derived from an EMBL/GenBank/DDBJ whole genome shotgun (WGS) entry which is preliminary data.</text>
</comment>
<evidence type="ECO:0000256" key="1">
    <source>
        <dbReference type="SAM" id="MobiDB-lite"/>
    </source>
</evidence>
<feature type="compositionally biased region" description="Basic and acidic residues" evidence="1">
    <location>
        <begin position="40"/>
        <end position="52"/>
    </location>
</feature>
<keyword evidence="3" id="KW-1185">Reference proteome</keyword>
<evidence type="ECO:0000313" key="2">
    <source>
        <dbReference type="EMBL" id="KAJ1201281.1"/>
    </source>
</evidence>
<feature type="compositionally biased region" description="Basic and acidic residues" evidence="1">
    <location>
        <begin position="98"/>
        <end position="109"/>
    </location>
</feature>
<name>A0AAV7VLN4_PLEWA</name>
<evidence type="ECO:0000313" key="3">
    <source>
        <dbReference type="Proteomes" id="UP001066276"/>
    </source>
</evidence>
<organism evidence="2 3">
    <name type="scientific">Pleurodeles waltl</name>
    <name type="common">Iberian ribbed newt</name>
    <dbReference type="NCBI Taxonomy" id="8319"/>
    <lineage>
        <taxon>Eukaryota</taxon>
        <taxon>Metazoa</taxon>
        <taxon>Chordata</taxon>
        <taxon>Craniata</taxon>
        <taxon>Vertebrata</taxon>
        <taxon>Euteleostomi</taxon>
        <taxon>Amphibia</taxon>
        <taxon>Batrachia</taxon>
        <taxon>Caudata</taxon>
        <taxon>Salamandroidea</taxon>
        <taxon>Salamandridae</taxon>
        <taxon>Pleurodelinae</taxon>
        <taxon>Pleurodeles</taxon>
    </lineage>
</organism>
<feature type="compositionally biased region" description="Basic and acidic residues" evidence="1">
    <location>
        <begin position="65"/>
        <end position="85"/>
    </location>
</feature>
<proteinExistence type="predicted"/>
<accession>A0AAV7VLN4</accession>
<gene>
    <name evidence="2" type="ORF">NDU88_005094</name>
</gene>
<feature type="compositionally biased region" description="Basic and acidic residues" evidence="1">
    <location>
        <begin position="1"/>
        <end position="20"/>
    </location>
</feature>
<dbReference type="Proteomes" id="UP001066276">
    <property type="component" value="Chromosome 2_1"/>
</dbReference>
<reference evidence="2" key="1">
    <citation type="journal article" date="2022" name="bioRxiv">
        <title>Sequencing and chromosome-scale assembly of the giantPleurodeles waltlgenome.</title>
        <authorList>
            <person name="Brown T."/>
            <person name="Elewa A."/>
            <person name="Iarovenko S."/>
            <person name="Subramanian E."/>
            <person name="Araus A.J."/>
            <person name="Petzold A."/>
            <person name="Susuki M."/>
            <person name="Suzuki K.-i.T."/>
            <person name="Hayashi T."/>
            <person name="Toyoda A."/>
            <person name="Oliveira C."/>
            <person name="Osipova E."/>
            <person name="Leigh N.D."/>
            <person name="Simon A."/>
            <person name="Yun M.H."/>
        </authorList>
    </citation>
    <scope>NUCLEOTIDE SEQUENCE</scope>
    <source>
        <strain evidence="2">20211129_DDA</strain>
        <tissue evidence="2">Liver</tissue>
    </source>
</reference>
<feature type="region of interest" description="Disordered" evidence="1">
    <location>
        <begin position="1"/>
        <end position="160"/>
    </location>
</feature>
<sequence length="181" mass="20244">MQPPEAAHERQHRWDLREPRIGGPGGGEINNPATLWGERGLSRDTKDSDQLHPEALSALSNQGQHPERTGLHSASRDAYWRSSKNEEEESPGTQENECDQREPLGRADDSSGCSHQKQPMRDNAGGIFANPGLEDQEAEKSTIRPRSWESTALAGGDDLRTASPRLLFQWRLGKQEDKARW</sequence>
<dbReference type="EMBL" id="JANPWB010000003">
    <property type="protein sequence ID" value="KAJ1201281.1"/>
    <property type="molecule type" value="Genomic_DNA"/>
</dbReference>